<dbReference type="InterPro" id="IPR041916">
    <property type="entry name" value="Anti_sigma_zinc_sf"/>
</dbReference>
<evidence type="ECO:0000256" key="1">
    <source>
        <dbReference type="ARBA" id="ARBA00023015"/>
    </source>
</evidence>
<dbReference type="InterPro" id="IPR027383">
    <property type="entry name" value="Znf_put"/>
</dbReference>
<feature type="domain" description="Putative zinc-finger" evidence="4">
    <location>
        <begin position="15"/>
        <end position="40"/>
    </location>
</feature>
<evidence type="ECO:0000313" key="5">
    <source>
        <dbReference type="EMBL" id="TWP36195.1"/>
    </source>
</evidence>
<protein>
    <submittedName>
        <fullName evidence="5">Zf-HC2 domain-containing protein</fullName>
    </submittedName>
</protein>
<sequence>MTHLSPDPFATYDAAYVMGALSDADQTAFEEHLGRCPDCRNAVQQLMPMRGLLQKVPGLPDNEAQQLPPMPQTVLPAMLRSVRRRHLRRRWLAGLAAAAAVVCLVAGTAAVVGHPSNGTAPGQSVALSTTAAAPLQATLRIETKSWGSELQMHCRYVGSATWSGATYELVVVPKAGGRTQTVARWTAHPGKEAVVTGSTNLTPTQISEVRVEGPGGNVLLHS</sequence>
<keyword evidence="3" id="KW-0472">Membrane</keyword>
<evidence type="ECO:0000256" key="2">
    <source>
        <dbReference type="ARBA" id="ARBA00023163"/>
    </source>
</evidence>
<evidence type="ECO:0000259" key="4">
    <source>
        <dbReference type="Pfam" id="PF13490"/>
    </source>
</evidence>
<name>A0A563E1C3_9MICO</name>
<keyword evidence="6" id="KW-1185">Reference proteome</keyword>
<comment type="caution">
    <text evidence="5">The sequence shown here is derived from an EMBL/GenBank/DDBJ whole genome shotgun (WGS) entry which is preliminary data.</text>
</comment>
<dbReference type="Gene3D" id="1.10.10.1320">
    <property type="entry name" value="Anti-sigma factor, zinc-finger domain"/>
    <property type="match status" value="1"/>
</dbReference>
<keyword evidence="2" id="KW-0804">Transcription</keyword>
<accession>A0A563E1C3</accession>
<evidence type="ECO:0000313" key="6">
    <source>
        <dbReference type="Proteomes" id="UP000320244"/>
    </source>
</evidence>
<keyword evidence="3" id="KW-1133">Transmembrane helix</keyword>
<organism evidence="5 6">
    <name type="scientific">Leekyejoonella antrihumi</name>
    <dbReference type="NCBI Taxonomy" id="1660198"/>
    <lineage>
        <taxon>Bacteria</taxon>
        <taxon>Bacillati</taxon>
        <taxon>Actinomycetota</taxon>
        <taxon>Actinomycetes</taxon>
        <taxon>Micrococcales</taxon>
        <taxon>Dermacoccaceae</taxon>
        <taxon>Leekyejoonella</taxon>
    </lineage>
</organism>
<dbReference type="Proteomes" id="UP000320244">
    <property type="component" value="Unassembled WGS sequence"/>
</dbReference>
<proteinExistence type="predicted"/>
<dbReference type="Pfam" id="PF13490">
    <property type="entry name" value="zf-HC2"/>
    <property type="match status" value="1"/>
</dbReference>
<reference evidence="5 6" key="2">
    <citation type="submission" date="2019-08" db="EMBL/GenBank/DDBJ databases">
        <title>Jejuicoccus antrihumi gen. nov., sp. nov., a new member of the family Dermacoccaceae isolated from a cave.</title>
        <authorList>
            <person name="Schumann P."/>
            <person name="Kim I.S."/>
        </authorList>
    </citation>
    <scope>NUCLEOTIDE SEQUENCE [LARGE SCALE GENOMIC DNA]</scope>
    <source>
        <strain evidence="5 6">C5-26</strain>
    </source>
</reference>
<keyword evidence="3" id="KW-0812">Transmembrane</keyword>
<gene>
    <name evidence="5" type="ORF">FGL98_10875</name>
</gene>
<dbReference type="EMBL" id="VCQV01000013">
    <property type="protein sequence ID" value="TWP36195.1"/>
    <property type="molecule type" value="Genomic_DNA"/>
</dbReference>
<dbReference type="RefSeq" id="WP_146316790.1">
    <property type="nucleotide sequence ID" value="NZ_VCQV01000013.1"/>
</dbReference>
<dbReference type="AlphaFoldDB" id="A0A563E1C3"/>
<keyword evidence="1" id="KW-0805">Transcription regulation</keyword>
<evidence type="ECO:0000256" key="3">
    <source>
        <dbReference type="SAM" id="Phobius"/>
    </source>
</evidence>
<dbReference type="OrthoDB" id="5242431at2"/>
<feature type="transmembrane region" description="Helical" evidence="3">
    <location>
        <begin position="91"/>
        <end position="113"/>
    </location>
</feature>
<reference evidence="5 6" key="1">
    <citation type="submission" date="2019-05" db="EMBL/GenBank/DDBJ databases">
        <authorList>
            <person name="Lee S.D."/>
        </authorList>
    </citation>
    <scope>NUCLEOTIDE SEQUENCE [LARGE SCALE GENOMIC DNA]</scope>
    <source>
        <strain evidence="5 6">C5-26</strain>
    </source>
</reference>